<evidence type="ECO:0000256" key="3">
    <source>
        <dbReference type="ARBA" id="ARBA00022840"/>
    </source>
</evidence>
<dbReference type="GO" id="GO:0030272">
    <property type="term" value="F:5-formyltetrahydrofolate cyclo-ligase activity"/>
    <property type="evidence" value="ECO:0007669"/>
    <property type="project" value="UniProtKB-EC"/>
</dbReference>
<comment type="cofactor">
    <cofactor evidence="5">
        <name>Mg(2+)</name>
        <dbReference type="ChEBI" id="CHEBI:18420"/>
    </cofactor>
</comment>
<dbReference type="GO" id="GO:0035999">
    <property type="term" value="P:tetrahydrofolate interconversion"/>
    <property type="evidence" value="ECO:0007669"/>
    <property type="project" value="TreeGrafter"/>
</dbReference>
<evidence type="ECO:0000256" key="4">
    <source>
        <dbReference type="PIRSR" id="PIRSR006806-1"/>
    </source>
</evidence>
<evidence type="ECO:0000313" key="7">
    <source>
        <dbReference type="Proteomes" id="UP000243297"/>
    </source>
</evidence>
<reference evidence="7" key="1">
    <citation type="submission" date="2017-02" db="EMBL/GenBank/DDBJ databases">
        <authorList>
            <person name="Varghese N."/>
            <person name="Submissions S."/>
        </authorList>
    </citation>
    <scope>NUCLEOTIDE SEQUENCE [LARGE SCALE GENOMIC DNA]</scope>
    <source>
        <strain evidence="7">ATCC 25662</strain>
    </source>
</reference>
<dbReference type="SUPFAM" id="SSF100950">
    <property type="entry name" value="NagB/RpiA/CoA transferase-like"/>
    <property type="match status" value="1"/>
</dbReference>
<dbReference type="AlphaFoldDB" id="A0A1T4NBF4"/>
<organism evidence="6 7">
    <name type="scientific">Anaerorhabdus furcosa</name>
    <dbReference type="NCBI Taxonomy" id="118967"/>
    <lineage>
        <taxon>Bacteria</taxon>
        <taxon>Bacillati</taxon>
        <taxon>Bacillota</taxon>
        <taxon>Erysipelotrichia</taxon>
        <taxon>Erysipelotrichales</taxon>
        <taxon>Erysipelotrichaceae</taxon>
        <taxon>Anaerorhabdus</taxon>
    </lineage>
</organism>
<dbReference type="PANTHER" id="PTHR23407">
    <property type="entry name" value="ATPASE INHIBITOR/5-FORMYLTETRAHYDROFOLATE CYCLO-LIGASE"/>
    <property type="match status" value="1"/>
</dbReference>
<dbReference type="PIRSF" id="PIRSF006806">
    <property type="entry name" value="FTHF_cligase"/>
    <property type="match status" value="1"/>
</dbReference>
<accession>A0A1T4NBF4</accession>
<feature type="binding site" evidence="4">
    <location>
        <position position="52"/>
    </location>
    <ligand>
        <name>substrate</name>
    </ligand>
</feature>
<dbReference type="GO" id="GO:0046872">
    <property type="term" value="F:metal ion binding"/>
    <property type="evidence" value="ECO:0007669"/>
    <property type="project" value="UniProtKB-KW"/>
</dbReference>
<name>A0A1T4NBF4_9FIRM</name>
<dbReference type="Proteomes" id="UP000243297">
    <property type="component" value="Unassembled WGS sequence"/>
</dbReference>
<dbReference type="EMBL" id="FUWY01000004">
    <property type="protein sequence ID" value="SJZ76148.1"/>
    <property type="molecule type" value="Genomic_DNA"/>
</dbReference>
<comment type="similarity">
    <text evidence="1 5">Belongs to the 5-formyltetrahydrofolate cyclo-ligase family.</text>
</comment>
<keyword evidence="3 4" id="KW-0067">ATP-binding</keyword>
<keyword evidence="2 4" id="KW-0547">Nucleotide-binding</keyword>
<gene>
    <name evidence="6" type="ORF">SAMN02745191_1543</name>
</gene>
<protein>
    <recommendedName>
        <fullName evidence="5">5-formyltetrahydrofolate cyclo-ligase</fullName>
        <ecNumber evidence="5">6.3.3.2</ecNumber>
    </recommendedName>
</protein>
<keyword evidence="7" id="KW-1185">Reference proteome</keyword>
<feature type="binding site" evidence="4">
    <location>
        <begin position="3"/>
        <end position="7"/>
    </location>
    <ligand>
        <name>ATP</name>
        <dbReference type="ChEBI" id="CHEBI:30616"/>
    </ligand>
</feature>
<dbReference type="RefSeq" id="WP_078711942.1">
    <property type="nucleotide sequence ID" value="NZ_FUWY01000004.1"/>
</dbReference>
<comment type="catalytic activity">
    <reaction evidence="5">
        <text>(6S)-5-formyl-5,6,7,8-tetrahydrofolate + ATP = (6R)-5,10-methenyltetrahydrofolate + ADP + phosphate</text>
        <dbReference type="Rhea" id="RHEA:10488"/>
        <dbReference type="ChEBI" id="CHEBI:30616"/>
        <dbReference type="ChEBI" id="CHEBI:43474"/>
        <dbReference type="ChEBI" id="CHEBI:57455"/>
        <dbReference type="ChEBI" id="CHEBI:57457"/>
        <dbReference type="ChEBI" id="CHEBI:456216"/>
        <dbReference type="EC" id="6.3.3.2"/>
    </reaction>
</comment>
<dbReference type="EC" id="6.3.3.2" evidence="5"/>
<evidence type="ECO:0000256" key="1">
    <source>
        <dbReference type="ARBA" id="ARBA00010638"/>
    </source>
</evidence>
<dbReference type="GO" id="GO:0005524">
    <property type="term" value="F:ATP binding"/>
    <property type="evidence" value="ECO:0007669"/>
    <property type="project" value="UniProtKB-KW"/>
</dbReference>
<keyword evidence="5" id="KW-0460">Magnesium</keyword>
<dbReference type="InterPro" id="IPR024185">
    <property type="entry name" value="FTHF_cligase-like_sf"/>
</dbReference>
<feature type="binding site" evidence="4">
    <location>
        <position position="47"/>
    </location>
    <ligand>
        <name>substrate</name>
    </ligand>
</feature>
<dbReference type="NCBIfam" id="TIGR02727">
    <property type="entry name" value="MTHFS_bact"/>
    <property type="match status" value="1"/>
</dbReference>
<dbReference type="Gene3D" id="3.40.50.10420">
    <property type="entry name" value="NagB/RpiA/CoA transferase-like"/>
    <property type="match status" value="1"/>
</dbReference>
<dbReference type="InterPro" id="IPR002698">
    <property type="entry name" value="FTHF_cligase"/>
</dbReference>
<dbReference type="InterPro" id="IPR037171">
    <property type="entry name" value="NagB/RpiA_transferase-like"/>
</dbReference>
<evidence type="ECO:0000313" key="6">
    <source>
        <dbReference type="EMBL" id="SJZ76148.1"/>
    </source>
</evidence>
<proteinExistence type="inferred from homology"/>
<dbReference type="PANTHER" id="PTHR23407:SF1">
    <property type="entry name" value="5-FORMYLTETRAHYDROFOLATE CYCLO-LIGASE"/>
    <property type="match status" value="1"/>
</dbReference>
<dbReference type="GO" id="GO:0009396">
    <property type="term" value="P:folic acid-containing compound biosynthetic process"/>
    <property type="evidence" value="ECO:0007669"/>
    <property type="project" value="TreeGrafter"/>
</dbReference>
<dbReference type="STRING" id="118967.SAMN02745191_1543"/>
<sequence length="178" mass="20444">MEKHTLREIALKKRSELTNEDRKEKSEIIAKEIKKECIDKQIIGIYVSKGDEVDTQNLIKEFLEEGKTIVVPKVVKKSLIFVEIKSFDDLEDGVFGLLEPISNEEFDLNKIEYMVVPMVAFDSLKHRIGYGKGYYDSILDKVSCPHIGIAYAMQQVENFICSAHDVAMDKIITEYSEF</sequence>
<dbReference type="OrthoDB" id="9801938at2"/>
<keyword evidence="5" id="KW-0479">Metal-binding</keyword>
<keyword evidence="6" id="KW-0436">Ligase</keyword>
<evidence type="ECO:0000256" key="5">
    <source>
        <dbReference type="RuleBase" id="RU361279"/>
    </source>
</evidence>
<feature type="binding site" evidence="4">
    <location>
        <begin position="127"/>
        <end position="135"/>
    </location>
    <ligand>
        <name>ATP</name>
        <dbReference type="ChEBI" id="CHEBI:30616"/>
    </ligand>
</feature>
<evidence type="ECO:0000256" key="2">
    <source>
        <dbReference type="ARBA" id="ARBA00022741"/>
    </source>
</evidence>
<dbReference type="Pfam" id="PF01812">
    <property type="entry name" value="5-FTHF_cyc-lig"/>
    <property type="match status" value="1"/>
</dbReference>